<dbReference type="PANTHER" id="PTHR10340">
    <property type="entry name" value="SPHINGOMYELIN PHOSPHODIESTERASE"/>
    <property type="match status" value="1"/>
</dbReference>
<sequence>MRQNKVTQSVTKDLTGVAIAACLTGVNAVTVPGLDSLSKQAAELVRRDSFLEPVYDTLTAADSDFITFHLKNLTSLTTNSSKCNSCKTRVKFAKNLLEENPDKSHLISLLVYKQCLQANNNSDTKCNLKDFFITTNEKHFFDIDSEGQKFAATGTSAVNFWDNDFLHMLQNFNTSSDLDLTYYCYYKWSSCNLPETPDVNEMFGVNEWYPEKKEEYNSPPNYTNNSDTFNVLHISDFHIQLRYTLGSESNCSVTPCCLPESYNSKLTTKNYNFTTAFENSGADLNEIDIAFYPDAHYDDNDVFVPGSYYNFPKYRGWSYVSQPATTWGGYKCDSPEVLLNNTMSYIKLAHGDKEFEFTIFTGDLVDHDKIHCSPDATKEAETKCFSIMKHYLGDIPVLASLGNHDTFPYGQLSPIDYEFNNSYNWDSDLINQIYLDNKWMNDNVSIESLRSHYSGFAYESKRGLKVISLNSNAYYQKNLWSYINLSTNADAFGQWEFLINELVESESKGQRVWLMAHIPSGDFDALPIQSKIFAQIVERFSPYTIANVFFGHTHQDEFKILYSTNSSKEIEDVINMAWIVQSVTPLANYNPSWRYYEVENESFNIINSYSYYTQLNETFVDGALEPKWLFEYSLRDTYDPEHSWPTDAPLNSTFFHKYLMENLKNQTDISFNQKYTDIRFRHSPFIDDCSNGTVVSDDCYNSNWCATSNFLSDEYINCQR</sequence>
<organism evidence="4 5">
    <name type="scientific">Scheffersomyces spartinae</name>
    <dbReference type="NCBI Taxonomy" id="45513"/>
    <lineage>
        <taxon>Eukaryota</taxon>
        <taxon>Fungi</taxon>
        <taxon>Dikarya</taxon>
        <taxon>Ascomycota</taxon>
        <taxon>Saccharomycotina</taxon>
        <taxon>Pichiomycetes</taxon>
        <taxon>Debaryomycetaceae</taxon>
        <taxon>Scheffersomyces</taxon>
    </lineage>
</organism>
<accession>A0A9P8AIH5</accession>
<proteinExistence type="predicted"/>
<dbReference type="SUPFAM" id="SSF56300">
    <property type="entry name" value="Metallo-dependent phosphatases"/>
    <property type="match status" value="1"/>
</dbReference>
<comment type="caution">
    <text evidence="4">The sequence shown here is derived from an EMBL/GenBank/DDBJ whole genome shotgun (WGS) entry which is preliminary data.</text>
</comment>
<protein>
    <recommendedName>
        <fullName evidence="3">Calcineurin-like phosphoesterase domain-containing protein</fullName>
    </recommendedName>
</protein>
<dbReference type="Gene3D" id="3.60.21.10">
    <property type="match status" value="1"/>
</dbReference>
<gene>
    <name evidence="4" type="ORF">KQ657_000431</name>
</gene>
<dbReference type="CDD" id="cd00842">
    <property type="entry name" value="MPP_ASMase"/>
    <property type="match status" value="1"/>
</dbReference>
<dbReference type="InterPro" id="IPR041805">
    <property type="entry name" value="ASMase/PPN1_MPP"/>
</dbReference>
<name>A0A9P8AIH5_9ASCO</name>
<keyword evidence="2" id="KW-0325">Glycoprotein</keyword>
<evidence type="ECO:0000256" key="2">
    <source>
        <dbReference type="ARBA" id="ARBA00023180"/>
    </source>
</evidence>
<dbReference type="RefSeq" id="XP_043049288.1">
    <property type="nucleotide sequence ID" value="XM_043191276.1"/>
</dbReference>
<dbReference type="InterPro" id="IPR004843">
    <property type="entry name" value="Calcineurin-like_PHP"/>
</dbReference>
<dbReference type="OrthoDB" id="282973at2759"/>
<dbReference type="EMBL" id="JAHMUF010000010">
    <property type="protein sequence ID" value="KAG7193740.1"/>
    <property type="molecule type" value="Genomic_DNA"/>
</dbReference>
<evidence type="ECO:0000256" key="1">
    <source>
        <dbReference type="ARBA" id="ARBA00022801"/>
    </source>
</evidence>
<dbReference type="AlphaFoldDB" id="A0A9P8AIH5"/>
<evidence type="ECO:0000313" key="5">
    <source>
        <dbReference type="Proteomes" id="UP000790833"/>
    </source>
</evidence>
<dbReference type="PANTHER" id="PTHR10340:SF27">
    <property type="entry name" value="ACL091CP"/>
    <property type="match status" value="1"/>
</dbReference>
<dbReference type="GO" id="GO:0008081">
    <property type="term" value="F:phosphoric diester hydrolase activity"/>
    <property type="evidence" value="ECO:0007669"/>
    <property type="project" value="TreeGrafter"/>
</dbReference>
<dbReference type="GeneID" id="66113805"/>
<feature type="domain" description="Calcineurin-like phosphoesterase" evidence="3">
    <location>
        <begin position="339"/>
        <end position="555"/>
    </location>
</feature>
<evidence type="ECO:0000259" key="3">
    <source>
        <dbReference type="Pfam" id="PF00149"/>
    </source>
</evidence>
<keyword evidence="5" id="KW-1185">Reference proteome</keyword>
<evidence type="ECO:0000313" key="4">
    <source>
        <dbReference type="EMBL" id="KAG7193740.1"/>
    </source>
</evidence>
<keyword evidence="1" id="KW-0378">Hydrolase</keyword>
<dbReference type="Proteomes" id="UP000790833">
    <property type="component" value="Unassembled WGS sequence"/>
</dbReference>
<reference evidence="4" key="1">
    <citation type="submission" date="2021-03" db="EMBL/GenBank/DDBJ databases">
        <authorList>
            <person name="Palmer J.M."/>
        </authorList>
    </citation>
    <scope>NUCLEOTIDE SEQUENCE</scope>
    <source>
        <strain evidence="4">ARV_011</strain>
    </source>
</reference>
<dbReference type="InterPro" id="IPR029052">
    <property type="entry name" value="Metallo-depent_PP-like"/>
</dbReference>
<dbReference type="Pfam" id="PF00149">
    <property type="entry name" value="Metallophos"/>
    <property type="match status" value="1"/>
</dbReference>